<evidence type="ECO:0000313" key="2">
    <source>
        <dbReference type="Proteomes" id="UP000017184"/>
    </source>
</evidence>
<dbReference type="HOGENOM" id="CLU_1709914_0_0_4"/>
<reference evidence="1 2" key="1">
    <citation type="journal article" date="2013" name="Genome Biol.">
        <title>Genomic analysis reveals key aspects of prokaryotic symbiosis in the phototrophic consortium "Chlorochromatium aggregatum".</title>
        <authorList>
            <person name="Liu Z."/>
            <person name="Muller J."/>
            <person name="Li T."/>
            <person name="Alvey R.M."/>
            <person name="Vogl K."/>
            <person name="Frigaard N.U."/>
            <person name="Rockwell N.C."/>
            <person name="Boyd E.S."/>
            <person name="Tomsho L.P."/>
            <person name="Schuster S.C."/>
            <person name="Henke P."/>
            <person name="Rohde M."/>
            <person name="Overmann J."/>
            <person name="Bryant D.A."/>
        </authorList>
    </citation>
    <scope>NUCLEOTIDE SEQUENCE [LARGE SCALE GENOMIC DNA]</scope>
    <source>
        <strain evidence="1">CR</strain>
    </source>
</reference>
<dbReference type="AlphaFoldDB" id="U5NCX1"/>
<dbReference type="Proteomes" id="UP000017184">
    <property type="component" value="Chromosome"/>
</dbReference>
<proteinExistence type="predicted"/>
<dbReference type="KEGG" id="cbx:Cenrod_2016"/>
<dbReference type="eggNOG" id="COG2340">
    <property type="taxonomic scope" value="Bacteria"/>
</dbReference>
<keyword evidence="2" id="KW-1185">Reference proteome</keyword>
<organism evidence="1 2">
    <name type="scientific">Candidatus Symbiobacter mobilis CR</name>
    <dbReference type="NCBI Taxonomy" id="946483"/>
    <lineage>
        <taxon>Bacteria</taxon>
        <taxon>Pseudomonadati</taxon>
        <taxon>Pseudomonadota</taxon>
        <taxon>Betaproteobacteria</taxon>
        <taxon>Burkholderiales</taxon>
        <taxon>Comamonadaceae</taxon>
    </lineage>
</organism>
<protein>
    <submittedName>
        <fullName evidence="1">Uncharacterized protein</fullName>
    </submittedName>
</protein>
<dbReference type="STRING" id="946483.Cenrod_2016"/>
<gene>
    <name evidence="1" type="ORF">Cenrod_2016</name>
</gene>
<name>U5NCX1_9BURK</name>
<dbReference type="RefSeq" id="WP_022774952.1">
    <property type="nucleotide sequence ID" value="NC_022576.1"/>
</dbReference>
<sequence>MPSLTTEEMQSFATRRGLGVLQSIEPGEGFWLNVASTVSLELQADKPFILKNTNLVRGWNLAATGEECTPSAFHRSLSATPPADDVVPNLIKTLWVWNHDTSKWYFYSPALEAQGGLGQDSPLVEYISRLGYLDFTQDHKTLGNGIGFWVNKR</sequence>
<accession>U5NCX1</accession>
<evidence type="ECO:0000313" key="1">
    <source>
        <dbReference type="EMBL" id="AGX88088.1"/>
    </source>
</evidence>
<dbReference type="EMBL" id="CP004885">
    <property type="protein sequence ID" value="AGX88088.1"/>
    <property type="molecule type" value="Genomic_DNA"/>
</dbReference>